<proteinExistence type="inferred from homology"/>
<dbReference type="KEGG" id="panu:101022322"/>
<evidence type="ECO:0000313" key="18">
    <source>
        <dbReference type="Ensembl" id="ENSPANP00000029797.2"/>
    </source>
</evidence>
<dbReference type="Pfam" id="PF19039">
    <property type="entry name" value="ASK_PH"/>
    <property type="match status" value="1"/>
</dbReference>
<comment type="similarity">
    <text evidence="2">Belongs to the protein kinase superfamily. STE Ser/Thr protein kinase family. MAP kinase kinase kinase subfamily.</text>
</comment>
<dbReference type="PROSITE" id="PS00108">
    <property type="entry name" value="PROTEIN_KINASE_ST"/>
    <property type="match status" value="1"/>
</dbReference>
<feature type="compositionally biased region" description="Low complexity" evidence="16">
    <location>
        <begin position="944"/>
        <end position="955"/>
    </location>
</feature>
<evidence type="ECO:0000256" key="5">
    <source>
        <dbReference type="ARBA" id="ARBA00022679"/>
    </source>
</evidence>
<gene>
    <name evidence="18" type="primary">MAP3K15</name>
</gene>
<evidence type="ECO:0000256" key="2">
    <source>
        <dbReference type="ARBA" id="ARBA00006529"/>
    </source>
</evidence>
<evidence type="ECO:0000256" key="15">
    <source>
        <dbReference type="SAM" id="Coils"/>
    </source>
</evidence>
<evidence type="ECO:0000256" key="14">
    <source>
        <dbReference type="PROSITE-ProRule" id="PRU10141"/>
    </source>
</evidence>
<dbReference type="GO" id="GO:0005524">
    <property type="term" value="F:ATP binding"/>
    <property type="evidence" value="ECO:0007669"/>
    <property type="project" value="UniProtKB-UniRule"/>
</dbReference>
<dbReference type="Gene3D" id="3.30.200.20">
    <property type="entry name" value="Phosphorylase Kinase, domain 1"/>
    <property type="match status" value="1"/>
</dbReference>
<dbReference type="GeneID" id="101022322"/>
<dbReference type="Bgee" id="ENSPANG00000007384">
    <property type="expression patterns" value="Expressed in adrenal medulla and 17 other cell types or tissues"/>
</dbReference>
<dbReference type="InterPro" id="IPR000719">
    <property type="entry name" value="Prot_kinase_dom"/>
</dbReference>
<evidence type="ECO:0000256" key="3">
    <source>
        <dbReference type="ARBA" id="ARBA00012406"/>
    </source>
</evidence>
<dbReference type="Pfam" id="PF20309">
    <property type="entry name" value="DRHyd-ASK"/>
    <property type="match status" value="1"/>
</dbReference>
<evidence type="ECO:0000256" key="6">
    <source>
        <dbReference type="ARBA" id="ARBA00022723"/>
    </source>
</evidence>
<feature type="region of interest" description="Disordered" evidence="16">
    <location>
        <begin position="939"/>
        <end position="958"/>
    </location>
</feature>
<dbReference type="InterPro" id="IPR013761">
    <property type="entry name" value="SAM/pointed_sf"/>
</dbReference>
<dbReference type="Pfam" id="PF20302">
    <property type="entry name" value="HisK-N-like"/>
    <property type="match status" value="1"/>
</dbReference>
<protein>
    <recommendedName>
        <fullName evidence="3">mitogen-activated protein kinase kinase kinase</fullName>
        <ecNumber evidence="3">2.7.11.25</ecNumber>
    </recommendedName>
</protein>
<dbReference type="Proteomes" id="UP000028761">
    <property type="component" value="Chromosome X"/>
</dbReference>
<feature type="coiled-coil region" evidence="15">
    <location>
        <begin position="1180"/>
        <end position="1214"/>
    </location>
</feature>
<dbReference type="ExpressionAtlas" id="A0A2I3M262">
    <property type="expression patterns" value="baseline"/>
</dbReference>
<dbReference type="InterPro" id="IPR017441">
    <property type="entry name" value="Protein_kinase_ATP_BS"/>
</dbReference>
<keyword evidence="10" id="KW-0460">Magnesium</keyword>
<keyword evidence="4" id="KW-0723">Serine/threonine-protein kinase</keyword>
<dbReference type="RefSeq" id="XP_021788265.2">
    <property type="nucleotide sequence ID" value="XM_021932573.2"/>
</dbReference>
<keyword evidence="6" id="KW-0479">Metal-binding</keyword>
<keyword evidence="9 14" id="KW-0067">ATP-binding</keyword>
<dbReference type="InterPro" id="IPR008271">
    <property type="entry name" value="Ser/Thr_kinase_AS"/>
</dbReference>
<dbReference type="Gene3D" id="1.10.510.10">
    <property type="entry name" value="Transferase(Phosphotransferase) domain 1"/>
    <property type="match status" value="1"/>
</dbReference>
<dbReference type="Pfam" id="PF00069">
    <property type="entry name" value="Pkinase"/>
    <property type="match status" value="1"/>
</dbReference>
<reference evidence="18 19" key="1">
    <citation type="submission" date="2012-03" db="EMBL/GenBank/DDBJ databases">
        <title>Whole Genome Assembly of Papio anubis.</title>
        <authorList>
            <person name="Liu Y.L."/>
            <person name="Abraham K.A."/>
            <person name="Akbar H.A."/>
            <person name="Ali S.A."/>
            <person name="Anosike U.A."/>
            <person name="Aqrawi P.A."/>
            <person name="Arias F.A."/>
            <person name="Attaway T.A."/>
            <person name="Awwad R.A."/>
            <person name="Babu C.B."/>
            <person name="Bandaranaike D.B."/>
            <person name="Battles P.B."/>
            <person name="Bell A.B."/>
            <person name="Beltran B.B."/>
            <person name="Berhane-Mersha D.B."/>
            <person name="Bess C.B."/>
            <person name="Bickham C.B."/>
            <person name="Bolden T.B."/>
            <person name="Carter K.C."/>
            <person name="Chau D.C."/>
            <person name="Chavez A.C."/>
            <person name="Clerc-Blankenburg K.C."/>
            <person name="Coyle M.C."/>
            <person name="Dao M.D."/>
            <person name="Davila M.L.D."/>
            <person name="Davy-Carroll L.D."/>
            <person name="Denson S.D."/>
            <person name="Dinh H.D."/>
            <person name="Fernandez S.F."/>
            <person name="Fernando P.F."/>
            <person name="Forbes L.F."/>
            <person name="Francis C.F."/>
            <person name="Francisco L.F."/>
            <person name="Fu Q.F."/>
            <person name="Garcia-Iii R.G."/>
            <person name="Garrett T.G."/>
            <person name="Gross S.G."/>
            <person name="Gubbala S.G."/>
            <person name="Hirani K.H."/>
            <person name="Hogues M.H."/>
            <person name="Hollins B.H."/>
            <person name="Jackson L.J."/>
            <person name="Javaid M.J."/>
            <person name="Jhangiani S.J."/>
            <person name="Johnson A.J."/>
            <person name="Johnson B.J."/>
            <person name="Jones J.J."/>
            <person name="Joshi V.J."/>
            <person name="Kalu J.K."/>
            <person name="Khan N.K."/>
            <person name="Korchina V.K."/>
            <person name="Kovar C.K."/>
            <person name="Lago L.L."/>
            <person name="Lara F.L."/>
            <person name="Le T.-K.L."/>
            <person name="Lee S.L."/>
            <person name="Legall-Iii F.L."/>
            <person name="Lemon S.L."/>
            <person name="Liu J.L."/>
            <person name="Liu Y.-S.L."/>
            <person name="Liyanage D.L."/>
            <person name="Lopez J.L."/>
            <person name="Lorensuhewa L.L."/>
            <person name="Mata R.M."/>
            <person name="Mathew T.M."/>
            <person name="Mercado C.M."/>
            <person name="Mercado I.M."/>
            <person name="Morales K.M."/>
            <person name="Morgan M.M."/>
            <person name="Munidasa M.M."/>
            <person name="Ngo D.N."/>
            <person name="Nguyen L.N."/>
            <person name="Nguyen T.N."/>
            <person name="Nguyen N.N."/>
            <person name="Obregon M.O."/>
            <person name="Okwuonu G.O."/>
            <person name="Ongeri F.O."/>
            <person name="Onwere C.O."/>
            <person name="Osifeso I.O."/>
            <person name="Parra A.P."/>
            <person name="Patil S.P."/>
            <person name="Perez A.P."/>
            <person name="Perez Y.P."/>
            <person name="Pham C.P."/>
            <person name="Pu L.-L.P."/>
            <person name="Puazo M.P."/>
            <person name="Quiroz J.Q."/>
            <person name="Rouhana J.R."/>
            <person name="Ruiz M.R."/>
            <person name="Ruiz S.-J.R."/>
            <person name="Saada N.S."/>
            <person name="Santibanez J.S."/>
            <person name="Scheel M.S."/>
            <person name="Schneider B.S."/>
            <person name="Simmons D.S."/>
            <person name="Sisson I.S."/>
            <person name="Tang L.-Y.T."/>
            <person name="Thornton R.T."/>
            <person name="Tisius J.T."/>
            <person name="Toledanes G.T."/>
            <person name="Trejos Z.T."/>
            <person name="Usmani K.U."/>
            <person name="Varghese R.V."/>
            <person name="Vattathil S.V."/>
            <person name="Vee V.V."/>
            <person name="Walker D.W."/>
            <person name="Weissenberger G.W."/>
            <person name="White C.W."/>
            <person name="Williams A.W."/>
            <person name="Woodworth J.W."/>
            <person name="Wright R.W."/>
            <person name="Zhu Y.Z."/>
            <person name="Han Y.H."/>
            <person name="Newsham I.N."/>
            <person name="Nazareth L.N."/>
            <person name="Worley K.W."/>
            <person name="Muzny D.M."/>
            <person name="Rogers J.R."/>
            <person name="Gibbs R.G."/>
        </authorList>
    </citation>
    <scope>NUCLEOTIDE SEQUENCE [LARGE SCALE GENOMIC DNA]</scope>
</reference>
<evidence type="ECO:0000256" key="11">
    <source>
        <dbReference type="ARBA" id="ARBA00023054"/>
    </source>
</evidence>
<evidence type="ECO:0000256" key="7">
    <source>
        <dbReference type="ARBA" id="ARBA00022741"/>
    </source>
</evidence>
<comment type="catalytic activity">
    <reaction evidence="12">
        <text>L-threonyl-[protein] + ATP = O-phospho-L-threonyl-[protein] + ADP + H(+)</text>
        <dbReference type="Rhea" id="RHEA:46608"/>
        <dbReference type="Rhea" id="RHEA-COMP:11060"/>
        <dbReference type="Rhea" id="RHEA-COMP:11605"/>
        <dbReference type="ChEBI" id="CHEBI:15378"/>
        <dbReference type="ChEBI" id="CHEBI:30013"/>
        <dbReference type="ChEBI" id="CHEBI:30616"/>
        <dbReference type="ChEBI" id="CHEBI:61977"/>
        <dbReference type="ChEBI" id="CHEBI:456216"/>
        <dbReference type="EC" id="2.7.11.25"/>
    </reaction>
</comment>
<dbReference type="PROSITE" id="PS50011">
    <property type="entry name" value="PROTEIN_KINASE_DOM"/>
    <property type="match status" value="1"/>
</dbReference>
<dbReference type="InterPro" id="IPR046872">
    <property type="entry name" value="DRHyd-ASK"/>
</dbReference>
<comment type="cofactor">
    <cofactor evidence="1">
        <name>Mg(2+)</name>
        <dbReference type="ChEBI" id="CHEBI:18420"/>
    </cofactor>
</comment>
<dbReference type="GO" id="GO:0046872">
    <property type="term" value="F:metal ion binding"/>
    <property type="evidence" value="ECO:0007669"/>
    <property type="project" value="UniProtKB-KW"/>
</dbReference>
<evidence type="ECO:0000256" key="12">
    <source>
        <dbReference type="ARBA" id="ARBA00047559"/>
    </source>
</evidence>
<reference evidence="18" key="3">
    <citation type="submission" date="2025-09" db="UniProtKB">
        <authorList>
            <consortium name="Ensembl"/>
        </authorList>
    </citation>
    <scope>IDENTIFICATION</scope>
</reference>
<accession>A0A2I3M262</accession>
<evidence type="ECO:0000313" key="19">
    <source>
        <dbReference type="Proteomes" id="UP000028761"/>
    </source>
</evidence>
<name>A0A2I3M262_PAPAN</name>
<dbReference type="InterPro" id="IPR025136">
    <property type="entry name" value="MAP3K_TRAF-bd"/>
</dbReference>
<keyword evidence="19" id="KW-1185">Reference proteome</keyword>
<evidence type="ECO:0000256" key="10">
    <source>
        <dbReference type="ARBA" id="ARBA00022842"/>
    </source>
</evidence>
<dbReference type="InterPro" id="IPR043969">
    <property type="entry name" value="MAP3K_PH"/>
</dbReference>
<dbReference type="Ensembl" id="ENSPANT00000048430.2">
    <property type="protein sequence ID" value="ENSPANP00000029797.2"/>
    <property type="gene ID" value="ENSPANG00000007384.3"/>
</dbReference>
<organism evidence="18 19">
    <name type="scientific">Papio anubis</name>
    <name type="common">Olive baboon</name>
    <dbReference type="NCBI Taxonomy" id="9555"/>
    <lineage>
        <taxon>Eukaryota</taxon>
        <taxon>Metazoa</taxon>
        <taxon>Chordata</taxon>
        <taxon>Craniata</taxon>
        <taxon>Vertebrata</taxon>
        <taxon>Euteleostomi</taxon>
        <taxon>Mammalia</taxon>
        <taxon>Eutheria</taxon>
        <taxon>Euarchontoglires</taxon>
        <taxon>Primates</taxon>
        <taxon>Haplorrhini</taxon>
        <taxon>Catarrhini</taxon>
        <taxon>Cercopithecidae</taxon>
        <taxon>Cercopithecinae</taxon>
        <taxon>Papio</taxon>
    </lineage>
</organism>
<dbReference type="CTD" id="389840"/>
<dbReference type="FunFam" id="3.30.200.20:FF:000067">
    <property type="entry name" value="Mitogen-activated protein kinase kinase kinase 5"/>
    <property type="match status" value="1"/>
</dbReference>
<sequence length="1313" mass="147491">MESGGGNAPAGALGAASESLQCPPPPGVEGAAGPAEPDGAAEGAAGSSGQGESGGGPRRALRAVYVRSESSKGGAAGCPEAGARQCLLRACEAEGAHLTSLPFGELDFGETAVLDAFYDADVAVVDMSDVSRQPSLFYHLGVRESFDMANNVILYHDTDADTALSLKDMVTQKNTASSGNYYFIPYIVTPCADYFCCESDAQRRASEYMQPNWDNILGPLCVPLVDRFISLLKDIHVTSCVYYKETLLNDIRKAREKYQGEELAKELARIKLRMDNTEVLTSDIIINLLLSYRDIQDYDAMVKLVETLEMLPTCDLADQHNIKFHYAFALNRRNSTGDREKALQIMLQVLQSCDHPGPDMFCLCGRIYKDIFLDSDCKDDTSRDSAIEWYRKGFELQSSLYSGINLAVLLIVAGQQFETSLELRKIGVRLNSLLGRKGSLEKMNNYWDVGQFLSVSMLASDVGKAVQAAERLFKLKPPVWYLRSLVQNLLLIRRFKKPIIEHSPRQERLNFWLDIIFEATNEVTNGLRFPVLVIEPTKVYQPSYVSINNEAEERTVSLWHVSPTEMKQMHEWNFTASSIKGISLSKFDERCCFLYVHDNSDDFQIYFSTEEQCSRFFSLVKEMITNTAGSTVELEGETDGDTLEYEYDHDANGERVVLGKGTYGIVYAGRDLSNQVRIAIKEIPERDSRYSQPLHEEIALHKYLKHRNIVQYLGSVSENGYIKIFMEQVPGGSLSALLRSKWGPMKEPTIKFYTKQILEGLKYLHENQIVHRDIKGDNVLVNTYSGVVKISDFGTSKRLAGVNPCTETFTGTLQYMAPEIIDQGPRGYGAPADIWSLGCTIIEMATSKPPFHELGEPQAAMFKVGMFKIHPEIPEALSAEARAFILSCFEPDPHKRATTAELLREGFLRQVNKGKKNRIAFKPSEGPRGVVLALPTQGEPMATSSSEHSSVSPDSDAQPDALFERTRAPRHHLGHLLSVPDESSALEDRGLASSPEDRDPGLFLLRKDSERRAILYKILWEEQNQVVSNLQECVAQSSEELHLSVGHIKQIIGILRDFIRSPEHRVMATTISKLKVDLDFDSSSISQIHLVLFGFQDAVNKILRNHLIRPHWMFAMDNIIRRAVQAAVTILIPELQAHFEPTCETEGVDKDMDEAEEGYPPAARPGQEAQPHQQHLSLQLGELRQETNRLLEHLVEKEREYQNLLRQTLEQKTQELYHLQLKLKSNCITENPAGPYGQRTDKELIDWLRLQGADAKTIEKIVEEGYTLSDILNEITKEDLRYLRLRGGLLCRLWSAVSQYRRAQEASETKDEA</sequence>
<evidence type="ECO:0000256" key="9">
    <source>
        <dbReference type="ARBA" id="ARBA00022840"/>
    </source>
</evidence>
<keyword evidence="8" id="KW-0418">Kinase</keyword>
<dbReference type="GeneTree" id="ENSGT00940000159562"/>
<feature type="binding site" evidence="14">
    <location>
        <position position="681"/>
    </location>
    <ligand>
        <name>ATP</name>
        <dbReference type="ChEBI" id="CHEBI:30616"/>
    </ligand>
</feature>
<dbReference type="PANTHER" id="PTHR11584:SF363">
    <property type="entry name" value="MITOGEN-ACTIVATED PROTEIN KINASE KINASE KINASE 15"/>
    <property type="match status" value="1"/>
</dbReference>
<evidence type="ECO:0000256" key="1">
    <source>
        <dbReference type="ARBA" id="ARBA00001946"/>
    </source>
</evidence>
<keyword evidence="7 14" id="KW-0547">Nucleotide-binding</keyword>
<keyword evidence="11 15" id="KW-0175">Coiled coil</keyword>
<dbReference type="STRING" id="9555.ENSPANP00000029797"/>
<dbReference type="EC" id="2.7.11.25" evidence="3"/>
<dbReference type="GO" id="GO:0004709">
    <property type="term" value="F:MAP kinase kinase kinase activity"/>
    <property type="evidence" value="ECO:0007669"/>
    <property type="project" value="UniProtKB-EC"/>
</dbReference>
<dbReference type="PANTHER" id="PTHR11584">
    <property type="entry name" value="SERINE/THREONINE PROTEIN KINASE"/>
    <property type="match status" value="1"/>
</dbReference>
<dbReference type="PROSITE" id="PS00107">
    <property type="entry name" value="PROTEIN_KINASE_ATP"/>
    <property type="match status" value="1"/>
</dbReference>
<dbReference type="FunFam" id="1.10.510.10:FF:000054">
    <property type="entry name" value="Mitogen-activated protein kinase kinase kinase 5"/>
    <property type="match status" value="1"/>
</dbReference>
<evidence type="ECO:0000256" key="4">
    <source>
        <dbReference type="ARBA" id="ARBA00022527"/>
    </source>
</evidence>
<feature type="domain" description="Protein kinase" evidence="17">
    <location>
        <begin position="652"/>
        <end position="908"/>
    </location>
</feature>
<keyword evidence="5" id="KW-0808">Transferase</keyword>
<evidence type="ECO:0000256" key="16">
    <source>
        <dbReference type="SAM" id="MobiDB-lite"/>
    </source>
</evidence>
<evidence type="ECO:0000256" key="13">
    <source>
        <dbReference type="ARBA" id="ARBA00048329"/>
    </source>
</evidence>
<reference evidence="18" key="2">
    <citation type="submission" date="2025-08" db="UniProtKB">
        <authorList>
            <consortium name="Ensembl"/>
        </authorList>
    </citation>
    <scope>IDENTIFICATION</scope>
</reference>
<dbReference type="SMART" id="SM00220">
    <property type="entry name" value="S_TKc"/>
    <property type="match status" value="1"/>
</dbReference>
<dbReference type="SUPFAM" id="SSF47769">
    <property type="entry name" value="SAM/Pointed domain"/>
    <property type="match status" value="1"/>
</dbReference>
<evidence type="ECO:0000259" key="17">
    <source>
        <dbReference type="PROSITE" id="PS50011"/>
    </source>
</evidence>
<dbReference type="InterPro" id="IPR046873">
    <property type="entry name" value="HisK-N-like"/>
</dbReference>
<dbReference type="InterPro" id="IPR011009">
    <property type="entry name" value="Kinase-like_dom_sf"/>
</dbReference>
<dbReference type="CDD" id="cd06624">
    <property type="entry name" value="STKc_ASK"/>
    <property type="match status" value="1"/>
</dbReference>
<feature type="region of interest" description="Disordered" evidence="16">
    <location>
        <begin position="1"/>
        <end position="58"/>
    </location>
</feature>
<evidence type="ECO:0000256" key="8">
    <source>
        <dbReference type="ARBA" id="ARBA00022777"/>
    </source>
</evidence>
<dbReference type="Pfam" id="PF13281">
    <property type="entry name" value="MAP3K_TRAF_bd"/>
    <property type="match status" value="1"/>
</dbReference>
<feature type="compositionally biased region" description="Gly residues" evidence="16">
    <location>
        <begin position="46"/>
        <end position="57"/>
    </location>
</feature>
<comment type="catalytic activity">
    <reaction evidence="13">
        <text>L-seryl-[protein] + ATP = O-phospho-L-seryl-[protein] + ADP + H(+)</text>
        <dbReference type="Rhea" id="RHEA:17989"/>
        <dbReference type="Rhea" id="RHEA-COMP:9863"/>
        <dbReference type="Rhea" id="RHEA-COMP:11604"/>
        <dbReference type="ChEBI" id="CHEBI:15378"/>
        <dbReference type="ChEBI" id="CHEBI:29999"/>
        <dbReference type="ChEBI" id="CHEBI:30616"/>
        <dbReference type="ChEBI" id="CHEBI:83421"/>
        <dbReference type="ChEBI" id="CHEBI:456216"/>
        <dbReference type="EC" id="2.7.11.25"/>
    </reaction>
</comment>
<dbReference type="SUPFAM" id="SSF56112">
    <property type="entry name" value="Protein kinase-like (PK-like)"/>
    <property type="match status" value="1"/>
</dbReference>
<dbReference type="OMA" id="CLCGRIC"/>
<dbReference type="GO" id="GO:0033554">
    <property type="term" value="P:cellular response to stress"/>
    <property type="evidence" value="ECO:0007669"/>
    <property type="project" value="TreeGrafter"/>
</dbReference>
<feature type="compositionally biased region" description="Low complexity" evidence="16">
    <location>
        <begin position="28"/>
        <end position="45"/>
    </location>
</feature>